<dbReference type="InterPro" id="IPR001034">
    <property type="entry name" value="DeoR_HTH"/>
</dbReference>
<dbReference type="Proteomes" id="UP000323257">
    <property type="component" value="Unassembled WGS sequence"/>
</dbReference>
<dbReference type="InterPro" id="IPR036388">
    <property type="entry name" value="WH-like_DNA-bd_sf"/>
</dbReference>
<dbReference type="SUPFAM" id="SSF100950">
    <property type="entry name" value="NagB/RpiA/CoA transferase-like"/>
    <property type="match status" value="1"/>
</dbReference>
<dbReference type="GO" id="GO:0003700">
    <property type="term" value="F:DNA-binding transcription factor activity"/>
    <property type="evidence" value="ECO:0007669"/>
    <property type="project" value="InterPro"/>
</dbReference>
<dbReference type="PANTHER" id="PTHR30363:SF44">
    <property type="entry name" value="AGA OPERON TRANSCRIPTIONAL REPRESSOR-RELATED"/>
    <property type="match status" value="1"/>
</dbReference>
<evidence type="ECO:0000259" key="4">
    <source>
        <dbReference type="PROSITE" id="PS51000"/>
    </source>
</evidence>
<dbReference type="Pfam" id="PF00455">
    <property type="entry name" value="DeoRC"/>
    <property type="match status" value="1"/>
</dbReference>
<dbReference type="GO" id="GO:0003677">
    <property type="term" value="F:DNA binding"/>
    <property type="evidence" value="ECO:0007669"/>
    <property type="project" value="UniProtKB-KW"/>
</dbReference>
<protein>
    <submittedName>
        <fullName evidence="5">DeoR/GlpR family transcriptional regulator of sugar metabolism</fullName>
    </submittedName>
</protein>
<dbReference type="OrthoDB" id="9797223at2"/>
<keyword evidence="1" id="KW-0805">Transcription regulation</keyword>
<accession>A0A5S5C6D7</accession>
<evidence type="ECO:0000313" key="6">
    <source>
        <dbReference type="Proteomes" id="UP000323257"/>
    </source>
</evidence>
<evidence type="ECO:0000256" key="3">
    <source>
        <dbReference type="ARBA" id="ARBA00023163"/>
    </source>
</evidence>
<dbReference type="InterPro" id="IPR014036">
    <property type="entry name" value="DeoR-like_C"/>
</dbReference>
<keyword evidence="6" id="KW-1185">Reference proteome</keyword>
<dbReference type="EMBL" id="VNHS01000005">
    <property type="protein sequence ID" value="TYP74914.1"/>
    <property type="molecule type" value="Genomic_DNA"/>
</dbReference>
<gene>
    <name evidence="5" type="ORF">BCM02_105461</name>
</gene>
<dbReference type="PRINTS" id="PR00037">
    <property type="entry name" value="HTHLACR"/>
</dbReference>
<dbReference type="Gene3D" id="3.40.50.1360">
    <property type="match status" value="1"/>
</dbReference>
<evidence type="ECO:0000256" key="1">
    <source>
        <dbReference type="ARBA" id="ARBA00023015"/>
    </source>
</evidence>
<name>A0A5S5C6D7_9BACL</name>
<keyword evidence="3" id="KW-0804">Transcription</keyword>
<dbReference type="SMART" id="SM01134">
    <property type="entry name" value="DeoRC"/>
    <property type="match status" value="1"/>
</dbReference>
<sequence length="261" mass="28254">MSLTFEDRKKQIMSKLERDGKVGVPQLAETFNVSSETIRRDLDRLDKEGLLKKVYGGAVKSRSYAIEPPFDQKTVLHASEKDAIGALAASLVSDGDSIMLGNGTTPLAMIKHLAQRKNVTLVTHSVPVMLAAMEQFGGRIIFIGGEVNVHQRTASGPLAELALKQLKVNKTFISAGGITQADGITDYDLYEAHIARQMAERSEALIVLADHSKLGKSTLAHICPLKSISALVTDAGCSDEWRELLDENGVELLIAGTSEEK</sequence>
<comment type="caution">
    <text evidence="5">The sequence shown here is derived from an EMBL/GenBank/DDBJ whole genome shotgun (WGS) entry which is preliminary data.</text>
</comment>
<proteinExistence type="predicted"/>
<dbReference type="SMART" id="SM00420">
    <property type="entry name" value="HTH_DEOR"/>
    <property type="match status" value="1"/>
</dbReference>
<dbReference type="PANTHER" id="PTHR30363">
    <property type="entry name" value="HTH-TYPE TRANSCRIPTIONAL REGULATOR SRLR-RELATED"/>
    <property type="match status" value="1"/>
</dbReference>
<dbReference type="AlphaFoldDB" id="A0A5S5C6D7"/>
<dbReference type="Pfam" id="PF08220">
    <property type="entry name" value="HTH_DeoR"/>
    <property type="match status" value="1"/>
</dbReference>
<dbReference type="PROSITE" id="PS00894">
    <property type="entry name" value="HTH_DEOR_1"/>
    <property type="match status" value="1"/>
</dbReference>
<organism evidence="5 6">
    <name type="scientific">Paenibacillus methanolicus</name>
    <dbReference type="NCBI Taxonomy" id="582686"/>
    <lineage>
        <taxon>Bacteria</taxon>
        <taxon>Bacillati</taxon>
        <taxon>Bacillota</taxon>
        <taxon>Bacilli</taxon>
        <taxon>Bacillales</taxon>
        <taxon>Paenibacillaceae</taxon>
        <taxon>Paenibacillus</taxon>
    </lineage>
</organism>
<evidence type="ECO:0000313" key="5">
    <source>
        <dbReference type="EMBL" id="TYP74914.1"/>
    </source>
</evidence>
<dbReference type="Gene3D" id="1.10.10.10">
    <property type="entry name" value="Winged helix-like DNA-binding domain superfamily/Winged helix DNA-binding domain"/>
    <property type="match status" value="1"/>
</dbReference>
<reference evidence="5 6" key="1">
    <citation type="submission" date="2019-07" db="EMBL/GenBank/DDBJ databases">
        <title>Genomic Encyclopedia of Type Strains, Phase III (KMG-III): the genomes of soil and plant-associated and newly described type strains.</title>
        <authorList>
            <person name="Whitman W."/>
        </authorList>
    </citation>
    <scope>NUCLEOTIDE SEQUENCE [LARGE SCALE GENOMIC DNA]</scope>
    <source>
        <strain evidence="5 6">BL24</strain>
    </source>
</reference>
<dbReference type="InterPro" id="IPR050313">
    <property type="entry name" value="Carb_Metab_HTH_regulators"/>
</dbReference>
<feature type="domain" description="HTH deoR-type" evidence="4">
    <location>
        <begin position="5"/>
        <end position="60"/>
    </location>
</feature>
<dbReference type="SUPFAM" id="SSF46785">
    <property type="entry name" value="Winged helix' DNA-binding domain"/>
    <property type="match status" value="1"/>
</dbReference>
<dbReference type="RefSeq" id="WP_148930127.1">
    <property type="nucleotide sequence ID" value="NZ_VNHS01000005.1"/>
</dbReference>
<keyword evidence="2" id="KW-0238">DNA-binding</keyword>
<dbReference type="InterPro" id="IPR036390">
    <property type="entry name" value="WH_DNA-bd_sf"/>
</dbReference>
<dbReference type="PROSITE" id="PS51000">
    <property type="entry name" value="HTH_DEOR_2"/>
    <property type="match status" value="1"/>
</dbReference>
<dbReference type="InterPro" id="IPR037171">
    <property type="entry name" value="NagB/RpiA_transferase-like"/>
</dbReference>
<dbReference type="InterPro" id="IPR018356">
    <property type="entry name" value="Tscrpt_reg_HTH_DeoR_CS"/>
</dbReference>
<evidence type="ECO:0000256" key="2">
    <source>
        <dbReference type="ARBA" id="ARBA00023125"/>
    </source>
</evidence>